<organism evidence="3 4">
    <name type="scientific">Candidatus Falkowbacteria bacterium RIFOXYA2_FULL_47_19</name>
    <dbReference type="NCBI Taxonomy" id="1797994"/>
    <lineage>
        <taxon>Bacteria</taxon>
        <taxon>Candidatus Falkowiibacteriota</taxon>
    </lineage>
</organism>
<dbReference type="STRING" id="1797994.A2227_00640"/>
<evidence type="ECO:0000313" key="4">
    <source>
        <dbReference type="Proteomes" id="UP000178367"/>
    </source>
</evidence>
<accession>A0A1F5SG71</accession>
<sequence>MKIANKKILVFVLISSVLSVMAATGAMAGSLWDSQQGMGATSDEIGAAFGQTSGTPTDIWTTVALIVKVFLGFLGIIFFGLMLWAGFKWMSSRGNESTINEAKAQMSAAVIGLIIILMSYAIASFVSRCFFDISTGNGSSGSWMCVF</sequence>
<feature type="transmembrane region" description="Helical" evidence="1">
    <location>
        <begin position="59"/>
        <end position="85"/>
    </location>
</feature>
<name>A0A1F5SG71_9BACT</name>
<feature type="signal peptide" evidence="2">
    <location>
        <begin position="1"/>
        <end position="22"/>
    </location>
</feature>
<keyword evidence="1" id="KW-1133">Transmembrane helix</keyword>
<keyword evidence="1" id="KW-0812">Transmembrane</keyword>
<evidence type="ECO:0000313" key="3">
    <source>
        <dbReference type="EMBL" id="OGF25700.1"/>
    </source>
</evidence>
<protein>
    <submittedName>
        <fullName evidence="3">Uncharacterized protein</fullName>
    </submittedName>
</protein>
<gene>
    <name evidence="3" type="ORF">A2227_00640</name>
</gene>
<comment type="caution">
    <text evidence="3">The sequence shown here is derived from an EMBL/GenBank/DDBJ whole genome shotgun (WGS) entry which is preliminary data.</text>
</comment>
<dbReference type="InterPro" id="IPR043993">
    <property type="entry name" value="T4SS_pilin"/>
</dbReference>
<reference evidence="3 4" key="1">
    <citation type="journal article" date="2016" name="Nat. Commun.">
        <title>Thousands of microbial genomes shed light on interconnected biogeochemical processes in an aquifer system.</title>
        <authorList>
            <person name="Anantharaman K."/>
            <person name="Brown C.T."/>
            <person name="Hug L.A."/>
            <person name="Sharon I."/>
            <person name="Castelle C.J."/>
            <person name="Probst A.J."/>
            <person name="Thomas B.C."/>
            <person name="Singh A."/>
            <person name="Wilkins M.J."/>
            <person name="Karaoz U."/>
            <person name="Brodie E.L."/>
            <person name="Williams K.H."/>
            <person name="Hubbard S.S."/>
            <person name="Banfield J.F."/>
        </authorList>
    </citation>
    <scope>NUCLEOTIDE SEQUENCE [LARGE SCALE GENOMIC DNA]</scope>
</reference>
<proteinExistence type="predicted"/>
<keyword evidence="2" id="KW-0732">Signal</keyword>
<dbReference type="EMBL" id="MFGB01000020">
    <property type="protein sequence ID" value="OGF25700.1"/>
    <property type="molecule type" value="Genomic_DNA"/>
</dbReference>
<dbReference type="AlphaFoldDB" id="A0A1F5SG71"/>
<feature type="chain" id="PRO_5009521200" evidence="2">
    <location>
        <begin position="23"/>
        <end position="147"/>
    </location>
</feature>
<feature type="transmembrane region" description="Helical" evidence="1">
    <location>
        <begin position="106"/>
        <end position="126"/>
    </location>
</feature>
<dbReference type="Pfam" id="PF18895">
    <property type="entry name" value="T4SS_pilin"/>
    <property type="match status" value="1"/>
</dbReference>
<dbReference type="Proteomes" id="UP000178367">
    <property type="component" value="Unassembled WGS sequence"/>
</dbReference>
<keyword evidence="1" id="KW-0472">Membrane</keyword>
<evidence type="ECO:0000256" key="2">
    <source>
        <dbReference type="SAM" id="SignalP"/>
    </source>
</evidence>
<evidence type="ECO:0000256" key="1">
    <source>
        <dbReference type="SAM" id="Phobius"/>
    </source>
</evidence>